<reference evidence="4 5" key="1">
    <citation type="submission" date="2018-06" db="EMBL/GenBank/DDBJ databases">
        <title>Draft genome sequence of Modestobacter versicolor CP153-2.</title>
        <authorList>
            <person name="Gundlapally S.R."/>
        </authorList>
    </citation>
    <scope>NUCLEOTIDE SEQUENCE [LARGE SCALE GENOMIC DNA]</scope>
    <source>
        <strain evidence="4 5">CP153-2</strain>
    </source>
</reference>
<dbReference type="OrthoDB" id="5193912at2"/>
<evidence type="ECO:0000313" key="4">
    <source>
        <dbReference type="EMBL" id="PZA19357.1"/>
    </source>
</evidence>
<evidence type="ECO:0000313" key="3">
    <source>
        <dbReference type="EMBL" id="MBB3676923.1"/>
    </source>
</evidence>
<evidence type="ECO:0000256" key="1">
    <source>
        <dbReference type="SAM" id="MobiDB-lite"/>
    </source>
</evidence>
<keyword evidence="5" id="KW-1185">Reference proteome</keyword>
<feature type="compositionally biased region" description="Acidic residues" evidence="1">
    <location>
        <begin position="46"/>
        <end position="57"/>
    </location>
</feature>
<dbReference type="EMBL" id="JACIBU010000001">
    <property type="protein sequence ID" value="MBB3676923.1"/>
    <property type="molecule type" value="Genomic_DNA"/>
</dbReference>
<reference evidence="3 6" key="2">
    <citation type="submission" date="2020-08" db="EMBL/GenBank/DDBJ databases">
        <title>Sequencing the genomes of 1000 actinobacteria strains.</title>
        <authorList>
            <person name="Klenk H.-P."/>
        </authorList>
    </citation>
    <scope>NUCLEOTIDE SEQUENCE [LARGE SCALE GENOMIC DNA]</scope>
    <source>
        <strain evidence="3 6">DSM 16678</strain>
    </source>
</reference>
<evidence type="ECO:0000313" key="6">
    <source>
        <dbReference type="Proteomes" id="UP000580718"/>
    </source>
</evidence>
<evidence type="ECO:0008006" key="7">
    <source>
        <dbReference type="Google" id="ProtNLM"/>
    </source>
</evidence>
<dbReference type="RefSeq" id="WP_110554171.1">
    <property type="nucleotide sequence ID" value="NZ_JACIBU010000001.1"/>
</dbReference>
<evidence type="ECO:0000313" key="5">
    <source>
        <dbReference type="Proteomes" id="UP000247602"/>
    </source>
</evidence>
<organism evidence="4 5">
    <name type="scientific">Modestobacter versicolor</name>
    <dbReference type="NCBI Taxonomy" id="429133"/>
    <lineage>
        <taxon>Bacteria</taxon>
        <taxon>Bacillati</taxon>
        <taxon>Actinomycetota</taxon>
        <taxon>Actinomycetes</taxon>
        <taxon>Geodermatophilales</taxon>
        <taxon>Geodermatophilaceae</taxon>
        <taxon>Modestobacter</taxon>
    </lineage>
</organism>
<dbReference type="EMBL" id="QKNV01000357">
    <property type="protein sequence ID" value="PZA19357.1"/>
    <property type="molecule type" value="Genomic_DNA"/>
</dbReference>
<keyword evidence="2" id="KW-0732">Signal</keyword>
<comment type="caution">
    <text evidence="4">The sequence shown here is derived from an EMBL/GenBank/DDBJ whole genome shotgun (WGS) entry which is preliminary data.</text>
</comment>
<protein>
    <recommendedName>
        <fullName evidence="7">Peptidase M75</fullName>
    </recommendedName>
</protein>
<feature type="region of interest" description="Disordered" evidence="1">
    <location>
        <begin position="24"/>
        <end position="62"/>
    </location>
</feature>
<dbReference type="AlphaFoldDB" id="A0A323V3H3"/>
<feature type="chain" id="PRO_5038229339" description="Peptidase M75" evidence="2">
    <location>
        <begin position="22"/>
        <end position="168"/>
    </location>
</feature>
<feature type="compositionally biased region" description="Low complexity" evidence="1">
    <location>
        <begin position="24"/>
        <end position="45"/>
    </location>
</feature>
<dbReference type="Proteomes" id="UP000580718">
    <property type="component" value="Unassembled WGS sequence"/>
</dbReference>
<feature type="signal peptide" evidence="2">
    <location>
        <begin position="1"/>
        <end position="21"/>
    </location>
</feature>
<gene>
    <name evidence="4" type="ORF">DMO24_21175</name>
    <name evidence="3" type="ORF">FHX36_002658</name>
</gene>
<dbReference type="Proteomes" id="UP000247602">
    <property type="component" value="Unassembled WGS sequence"/>
</dbReference>
<proteinExistence type="predicted"/>
<sequence length="168" mass="17507">MRSHRLRAALLPLLVAPALLAGCGSGDSDTSASDSGSASQPAADDSASEDAEASADADAEKKETFCTEVPALLSDITDDLQGFQNDPQQAPALLAEAVERISAVEPPSDAAPQWQRLVTAWTGMRDLLNEADLTNPAANADLAPRLQELQTELVDSGTAVDEYGKANC</sequence>
<evidence type="ECO:0000256" key="2">
    <source>
        <dbReference type="SAM" id="SignalP"/>
    </source>
</evidence>
<accession>A0A323V3H3</accession>
<dbReference type="PROSITE" id="PS51257">
    <property type="entry name" value="PROKAR_LIPOPROTEIN"/>
    <property type="match status" value="1"/>
</dbReference>
<name>A0A323V3H3_9ACTN</name>